<dbReference type="RefSeq" id="WP_115515818.1">
    <property type="nucleotide sequence ID" value="NZ_QRGO01000001.1"/>
</dbReference>
<reference evidence="3" key="1">
    <citation type="submission" date="2018-08" db="EMBL/GenBank/DDBJ databases">
        <authorList>
            <person name="Kim S.-J."/>
            <person name="Jung G.-Y."/>
        </authorList>
    </citation>
    <scope>NUCLEOTIDE SEQUENCE [LARGE SCALE GENOMIC DNA]</scope>
    <source>
        <strain evidence="3">GY_H</strain>
    </source>
</reference>
<evidence type="ECO:0000313" key="2">
    <source>
        <dbReference type="EMBL" id="RDV03793.1"/>
    </source>
</evidence>
<name>A0A371B8P2_9BRAD</name>
<feature type="domain" description="Phytase-like" evidence="1">
    <location>
        <begin position="77"/>
        <end position="333"/>
    </location>
</feature>
<dbReference type="AlphaFoldDB" id="A0A371B8P2"/>
<dbReference type="Proteomes" id="UP000263993">
    <property type="component" value="Unassembled WGS sequence"/>
</dbReference>
<keyword evidence="3" id="KW-1185">Reference proteome</keyword>
<dbReference type="PIRSF" id="PIRSF031900">
    <property type="entry name" value="UCP031900"/>
    <property type="match status" value="1"/>
</dbReference>
<comment type="caution">
    <text evidence="2">The sequence shown here is derived from an EMBL/GenBank/DDBJ whole genome shotgun (WGS) entry which is preliminary data.</text>
</comment>
<protein>
    <submittedName>
        <fullName evidence="2">Twin-arginine translocation pathway signal</fullName>
    </submittedName>
</protein>
<organism evidence="2 3">
    <name type="scientific">Undibacter mobilis</name>
    <dbReference type="NCBI Taxonomy" id="2292256"/>
    <lineage>
        <taxon>Bacteria</taxon>
        <taxon>Pseudomonadati</taxon>
        <taxon>Pseudomonadota</taxon>
        <taxon>Alphaproteobacteria</taxon>
        <taxon>Hyphomicrobiales</taxon>
        <taxon>Nitrobacteraceae</taxon>
        <taxon>Undibacter</taxon>
    </lineage>
</organism>
<evidence type="ECO:0000313" key="3">
    <source>
        <dbReference type="Proteomes" id="UP000263993"/>
    </source>
</evidence>
<dbReference type="InterPro" id="IPR027372">
    <property type="entry name" value="Phytase-like_dom"/>
</dbReference>
<dbReference type="EMBL" id="QRGO01000001">
    <property type="protein sequence ID" value="RDV03793.1"/>
    <property type="molecule type" value="Genomic_DNA"/>
</dbReference>
<sequence length="348" mass="37444">MRYVSRRTVVVSAVLIALAAAVGTFAVAQNLRFAPSPETIEVRALPITSFDNRDPARVRFGALEFRGGLELTSSFSAFGGISGLLMPDHDHLLAITDNGSWLKARLVYNDGRLVNLADAEMAPLLGADGKPLAGRRAYDAESIARLGDSVYVGIERVDRIVQFAYNSHGFAARGEDIRVPNDFNSFAKNASLECLTAPPPGQPHAGKLVVVTERSLDAAGNHRAFVLDPAAKDGDAGVLRFTVARSDDFDVTDCTILPPGDVLLLERRFSPLRGVAMRMRRVSLAAIKDGALVDGPVLIEADLGYQIDNMEGLAVTKNTAGETIVTIVSDDNFSPVQRNLILQFALIE</sequence>
<evidence type="ECO:0000259" key="1">
    <source>
        <dbReference type="Pfam" id="PF13449"/>
    </source>
</evidence>
<dbReference type="InterPro" id="IPR014567">
    <property type="entry name" value="UCP031900"/>
</dbReference>
<accession>A0A371B8P2</accession>
<dbReference type="OrthoDB" id="9798693at2"/>
<proteinExistence type="predicted"/>
<dbReference type="Pfam" id="PF13449">
    <property type="entry name" value="Phytase-like"/>
    <property type="match status" value="1"/>
</dbReference>
<gene>
    <name evidence="2" type="ORF">DXH78_03850</name>
</gene>